<dbReference type="InterPro" id="IPR025203">
    <property type="entry name" value="QSregVF"/>
</dbReference>
<evidence type="ECO:0000256" key="2">
    <source>
        <dbReference type="SAM" id="SignalP"/>
    </source>
</evidence>
<feature type="compositionally biased region" description="Low complexity" evidence="1">
    <location>
        <begin position="133"/>
        <end position="142"/>
    </location>
</feature>
<dbReference type="Proteomes" id="UP000295254">
    <property type="component" value="Unassembled WGS sequence"/>
</dbReference>
<sequence length="142" mass="15397">MLRLIVPTAALLLASSFCAQAASLKEQNLSRELRNVAEQSSVGTPRAINEDILDQGYTAEGNVLINHLSVQSSHADKMRADPKAVYFQLGASVCRNPGFRKLMAKGAIMRYDFTEVKTNRPVGSASFQESDCPKAAAPAKKK</sequence>
<dbReference type="Gene3D" id="3.30.300.250">
    <property type="match status" value="1"/>
</dbReference>
<feature type="chain" id="PRO_5044371793" evidence="2">
    <location>
        <begin position="22"/>
        <end position="142"/>
    </location>
</feature>
<dbReference type="Pfam" id="PF13652">
    <property type="entry name" value="QSregVF"/>
    <property type="match status" value="1"/>
</dbReference>
<evidence type="ECO:0000256" key="1">
    <source>
        <dbReference type="SAM" id="MobiDB-lite"/>
    </source>
</evidence>
<keyword evidence="2" id="KW-0732">Signal</keyword>
<keyword evidence="4" id="KW-1185">Reference proteome</keyword>
<comment type="caution">
    <text evidence="3">The sequence shown here is derived from an EMBL/GenBank/DDBJ whole genome shotgun (WGS) entry which is preliminary data.</text>
</comment>
<organism evidence="3 4">
    <name type="scientific">Pseudomonas vancouverensis</name>
    <dbReference type="NCBI Taxonomy" id="95300"/>
    <lineage>
        <taxon>Bacteria</taxon>
        <taxon>Pseudomonadati</taxon>
        <taxon>Pseudomonadota</taxon>
        <taxon>Gammaproteobacteria</taxon>
        <taxon>Pseudomonadales</taxon>
        <taxon>Pseudomonadaceae</taxon>
        <taxon>Pseudomonas</taxon>
    </lineage>
</organism>
<dbReference type="OrthoDB" id="7021208at2"/>
<protein>
    <submittedName>
        <fullName evidence="3">Uncharacterized protein</fullName>
    </submittedName>
</protein>
<evidence type="ECO:0000313" key="3">
    <source>
        <dbReference type="EMBL" id="TDB57621.1"/>
    </source>
</evidence>
<name>A0A1H2M959_PSEVA</name>
<evidence type="ECO:0000313" key="4">
    <source>
        <dbReference type="Proteomes" id="UP000295254"/>
    </source>
</evidence>
<dbReference type="AlphaFoldDB" id="A0A1H2M959"/>
<dbReference type="EMBL" id="RRZK01000032">
    <property type="protein sequence ID" value="TDB57621.1"/>
    <property type="molecule type" value="Genomic_DNA"/>
</dbReference>
<gene>
    <name evidence="3" type="ORF">EIY72_25495</name>
</gene>
<proteinExistence type="predicted"/>
<dbReference type="STRING" id="95300.SAMN05216558_0384"/>
<accession>A0A1H2M959</accession>
<feature type="region of interest" description="Disordered" evidence="1">
    <location>
        <begin position="122"/>
        <end position="142"/>
    </location>
</feature>
<reference evidence="4" key="1">
    <citation type="journal article" date="2019" name="bioRxiv">
        <title>Bacterially produced spermidine induces plant systemic susceptibility to pathogens.</title>
        <authorList>
            <person name="Melnyk R.A."/>
            <person name="Beskrovnaya P.A."/>
            <person name="Liu Z."/>
            <person name="Song Y."/>
            <person name="Haney C.H."/>
        </authorList>
    </citation>
    <scope>NUCLEOTIDE SEQUENCE [LARGE SCALE GENOMIC DNA]</scope>
    <source>
        <strain evidence="4">Dha-51</strain>
    </source>
</reference>
<feature type="signal peptide" evidence="2">
    <location>
        <begin position="1"/>
        <end position="21"/>
    </location>
</feature>
<dbReference type="RefSeq" id="WP_093215003.1">
    <property type="nucleotide sequence ID" value="NZ_JBNNWH010000002.1"/>
</dbReference>